<gene>
    <name evidence="15 19" type="primary">trmD</name>
    <name evidence="19" type="ORF">FEAC_07600</name>
</gene>
<dbReference type="eggNOG" id="COG0336">
    <property type="taxonomic scope" value="Bacteria"/>
</dbReference>
<keyword evidence="8 15" id="KW-0489">Methyltransferase</keyword>
<dbReference type="CDD" id="cd18080">
    <property type="entry name" value="TrmD-like"/>
    <property type="match status" value="1"/>
</dbReference>
<comment type="subunit">
    <text evidence="4 15 17">Homodimer.</text>
</comment>
<dbReference type="Gene3D" id="3.40.1280.10">
    <property type="match status" value="1"/>
</dbReference>
<dbReference type="Proteomes" id="UP000032336">
    <property type="component" value="Unassembled WGS sequence"/>
</dbReference>
<keyword evidence="11 15" id="KW-0819">tRNA processing</keyword>
<dbReference type="GO" id="GO:0052906">
    <property type="term" value="F:tRNA (guanine(37)-N1)-methyltransferase activity"/>
    <property type="evidence" value="ECO:0007669"/>
    <property type="project" value="UniProtKB-UniRule"/>
</dbReference>
<evidence type="ECO:0000256" key="2">
    <source>
        <dbReference type="ARBA" id="ARBA00004496"/>
    </source>
</evidence>
<dbReference type="SUPFAM" id="SSF75217">
    <property type="entry name" value="alpha/beta knot"/>
    <property type="match status" value="1"/>
</dbReference>
<evidence type="ECO:0000256" key="3">
    <source>
        <dbReference type="ARBA" id="ARBA00007630"/>
    </source>
</evidence>
<dbReference type="PANTHER" id="PTHR46417:SF1">
    <property type="entry name" value="TRNA (GUANINE-N(1)-)-METHYLTRANSFERASE"/>
    <property type="match status" value="1"/>
</dbReference>
<evidence type="ECO:0000256" key="7">
    <source>
        <dbReference type="ARBA" id="ARBA00022490"/>
    </source>
</evidence>
<evidence type="ECO:0000313" key="19">
    <source>
        <dbReference type="EMBL" id="KJE77326.1"/>
    </source>
</evidence>
<evidence type="ECO:0000256" key="13">
    <source>
        <dbReference type="ARBA" id="ARBA00033392"/>
    </source>
</evidence>
<evidence type="ECO:0000256" key="10">
    <source>
        <dbReference type="ARBA" id="ARBA00022691"/>
    </source>
</evidence>
<evidence type="ECO:0000256" key="5">
    <source>
        <dbReference type="ARBA" id="ARBA00012807"/>
    </source>
</evidence>
<dbReference type="PATRIC" id="fig|1121877.4.peg.809"/>
<evidence type="ECO:0000256" key="9">
    <source>
        <dbReference type="ARBA" id="ARBA00022679"/>
    </source>
</evidence>
<evidence type="ECO:0000256" key="17">
    <source>
        <dbReference type="RuleBase" id="RU003464"/>
    </source>
</evidence>
<dbReference type="Gene3D" id="1.10.1270.20">
    <property type="entry name" value="tRNA(m1g37)methyltransferase, domain 2"/>
    <property type="match status" value="1"/>
</dbReference>
<proteinExistence type="inferred from homology"/>
<evidence type="ECO:0000256" key="1">
    <source>
        <dbReference type="ARBA" id="ARBA00002634"/>
    </source>
</evidence>
<dbReference type="EMBL" id="JXUW01000005">
    <property type="protein sequence ID" value="KJE77326.1"/>
    <property type="molecule type" value="Genomic_DNA"/>
</dbReference>
<dbReference type="InterPro" id="IPR002649">
    <property type="entry name" value="tRNA_m1G_MeTrfase_TrmD"/>
</dbReference>
<accession>A0A0D8FW58</accession>
<keyword evidence="20" id="KW-1185">Reference proteome</keyword>
<evidence type="ECO:0000256" key="8">
    <source>
        <dbReference type="ARBA" id="ARBA00022603"/>
    </source>
</evidence>
<keyword evidence="10 15" id="KW-0949">S-adenosyl-L-methionine</keyword>
<feature type="domain" description="tRNA methyltransferase TRMD/TRM10-type" evidence="18">
    <location>
        <begin position="3"/>
        <end position="224"/>
    </location>
</feature>
<dbReference type="InterPro" id="IPR016009">
    <property type="entry name" value="tRNA_MeTrfase_TRMD/TRM10"/>
</dbReference>
<dbReference type="NCBIfam" id="TIGR00088">
    <property type="entry name" value="trmD"/>
    <property type="match status" value="1"/>
</dbReference>
<dbReference type="NCBIfam" id="NF000648">
    <property type="entry name" value="PRK00026.1"/>
    <property type="match status" value="1"/>
</dbReference>
<comment type="similarity">
    <text evidence="3 15 17">Belongs to the RNA methyltransferase TrmD family.</text>
</comment>
<evidence type="ECO:0000256" key="4">
    <source>
        <dbReference type="ARBA" id="ARBA00011738"/>
    </source>
</evidence>
<keyword evidence="7 15" id="KW-0963">Cytoplasm</keyword>
<reference evidence="19 20" key="1">
    <citation type="submission" date="2015-01" db="EMBL/GenBank/DDBJ databases">
        <title>Draft genome of the acidophilic iron oxidizer Ferrimicrobium acidiphilum strain T23.</title>
        <authorList>
            <person name="Poehlein A."/>
            <person name="Eisen S."/>
            <person name="Schloemann M."/>
            <person name="Johnson B.D."/>
            <person name="Daniel R."/>
            <person name="Muehling M."/>
        </authorList>
    </citation>
    <scope>NUCLEOTIDE SEQUENCE [LARGE SCALE GENOMIC DNA]</scope>
    <source>
        <strain evidence="19 20">T23</strain>
    </source>
</reference>
<evidence type="ECO:0000259" key="18">
    <source>
        <dbReference type="Pfam" id="PF01746"/>
    </source>
</evidence>
<evidence type="ECO:0000256" key="11">
    <source>
        <dbReference type="ARBA" id="ARBA00022694"/>
    </source>
</evidence>
<dbReference type="GO" id="GO:0005829">
    <property type="term" value="C:cytosol"/>
    <property type="evidence" value="ECO:0007669"/>
    <property type="project" value="TreeGrafter"/>
</dbReference>
<comment type="subcellular location">
    <subcellularLocation>
        <location evidence="2 15 17">Cytoplasm</location>
    </subcellularLocation>
</comment>
<dbReference type="Pfam" id="PF01746">
    <property type="entry name" value="tRNA_m1G_MT"/>
    <property type="match status" value="1"/>
</dbReference>
<dbReference type="GO" id="GO:0002939">
    <property type="term" value="P:tRNA N1-guanine methylation"/>
    <property type="evidence" value="ECO:0007669"/>
    <property type="project" value="TreeGrafter"/>
</dbReference>
<keyword evidence="9 15" id="KW-0808">Transferase</keyword>
<dbReference type="EC" id="2.1.1.228" evidence="5 15"/>
<evidence type="ECO:0000256" key="6">
    <source>
        <dbReference type="ARBA" id="ARBA00014679"/>
    </source>
</evidence>
<dbReference type="HAMAP" id="MF_00605">
    <property type="entry name" value="TrmD"/>
    <property type="match status" value="1"/>
</dbReference>
<evidence type="ECO:0000256" key="14">
    <source>
        <dbReference type="ARBA" id="ARBA00047783"/>
    </source>
</evidence>
<sequence>MTLRVTVMTIFPQMIEQYLTSSLLARARERELLTVDVVDLRAYTDDPRRSIDDAPYGGGPGMLMMPEPVLRVLAEEPRIVQPVIGLSPIGSTFSQADAEELSTLEGFTLICGRYEGFDARIEQRCDRLLSIGDFVLAGGELAALVVVEATARLLAGVLGNEESPREESFASDRLLEYPQYTRPRVIDGREVPQVLLSGDHAEIARWRHSQRLVRTLELRPDLIQARGGISAEEVELLHRYGYDELLQTIDKERFER</sequence>
<protein>
    <recommendedName>
        <fullName evidence="6 15">tRNA (guanine-N(1)-)-methyltransferase</fullName>
        <ecNumber evidence="5 15">2.1.1.228</ecNumber>
    </recommendedName>
    <alternativeName>
        <fullName evidence="12 15">M1G-methyltransferase</fullName>
    </alternativeName>
    <alternativeName>
        <fullName evidence="13 15">tRNA [GM37] methyltransferase</fullName>
    </alternativeName>
</protein>
<organism evidence="19 20">
    <name type="scientific">Ferrimicrobium acidiphilum DSM 19497</name>
    <dbReference type="NCBI Taxonomy" id="1121877"/>
    <lineage>
        <taxon>Bacteria</taxon>
        <taxon>Bacillati</taxon>
        <taxon>Actinomycetota</taxon>
        <taxon>Acidimicrobiia</taxon>
        <taxon>Acidimicrobiales</taxon>
        <taxon>Acidimicrobiaceae</taxon>
        <taxon>Ferrimicrobium</taxon>
    </lineage>
</organism>
<comment type="catalytic activity">
    <reaction evidence="14 15 17">
        <text>guanosine(37) in tRNA + S-adenosyl-L-methionine = N(1)-methylguanosine(37) in tRNA + S-adenosyl-L-homocysteine + H(+)</text>
        <dbReference type="Rhea" id="RHEA:36899"/>
        <dbReference type="Rhea" id="RHEA-COMP:10145"/>
        <dbReference type="Rhea" id="RHEA-COMP:10147"/>
        <dbReference type="ChEBI" id="CHEBI:15378"/>
        <dbReference type="ChEBI" id="CHEBI:57856"/>
        <dbReference type="ChEBI" id="CHEBI:59789"/>
        <dbReference type="ChEBI" id="CHEBI:73542"/>
        <dbReference type="ChEBI" id="CHEBI:74269"/>
        <dbReference type="EC" id="2.1.1.228"/>
    </reaction>
</comment>
<dbReference type="InterPro" id="IPR023148">
    <property type="entry name" value="tRNA_m1G_MeTrfase_C_sf"/>
</dbReference>
<evidence type="ECO:0000256" key="15">
    <source>
        <dbReference type="HAMAP-Rule" id="MF_00605"/>
    </source>
</evidence>
<feature type="binding site" evidence="15 16">
    <location>
        <begin position="131"/>
        <end position="136"/>
    </location>
    <ligand>
        <name>S-adenosyl-L-methionine</name>
        <dbReference type="ChEBI" id="CHEBI:59789"/>
    </ligand>
</feature>
<comment type="caution">
    <text evidence="19">The sequence shown here is derived from an EMBL/GenBank/DDBJ whole genome shotgun (WGS) entry which is preliminary data.</text>
</comment>
<feature type="binding site" evidence="15 16">
    <location>
        <position position="112"/>
    </location>
    <ligand>
        <name>S-adenosyl-L-methionine</name>
        <dbReference type="ChEBI" id="CHEBI:59789"/>
    </ligand>
</feature>
<dbReference type="AlphaFoldDB" id="A0A0D8FW58"/>
<dbReference type="PIRSF" id="PIRSF000386">
    <property type="entry name" value="tRNA_mtase"/>
    <property type="match status" value="1"/>
</dbReference>
<name>A0A0D8FW58_9ACTN</name>
<evidence type="ECO:0000256" key="16">
    <source>
        <dbReference type="PIRSR" id="PIRSR000386-1"/>
    </source>
</evidence>
<dbReference type="InterPro" id="IPR029026">
    <property type="entry name" value="tRNA_m1G_MTases_N"/>
</dbReference>
<dbReference type="InterPro" id="IPR029028">
    <property type="entry name" value="Alpha/beta_knot_MTases"/>
</dbReference>
<comment type="function">
    <text evidence="1 15 17">Specifically methylates guanosine-37 in various tRNAs.</text>
</comment>
<evidence type="ECO:0000313" key="20">
    <source>
        <dbReference type="Proteomes" id="UP000032336"/>
    </source>
</evidence>
<dbReference type="PANTHER" id="PTHR46417">
    <property type="entry name" value="TRNA (GUANINE-N(1)-)-METHYLTRANSFERASE"/>
    <property type="match status" value="1"/>
</dbReference>
<dbReference type="STRING" id="1121877.FEAC_07600"/>
<evidence type="ECO:0000256" key="12">
    <source>
        <dbReference type="ARBA" id="ARBA00029736"/>
    </source>
</evidence>